<evidence type="ECO:0000313" key="1">
    <source>
        <dbReference type="EMBL" id="CAN0567642.1"/>
    </source>
</evidence>
<dbReference type="Proteomes" id="UP001162501">
    <property type="component" value="Chromosome 9"/>
</dbReference>
<gene>
    <name evidence="1" type="ORF">MRATA1EN22A_LOCUS27674</name>
</gene>
<name>A0AC60A6Y1_RANTA</name>
<proteinExistence type="predicted"/>
<accession>A0AC60A6Y1</accession>
<reference evidence="1" key="1">
    <citation type="submission" date="2023-05" db="EMBL/GenBank/DDBJ databases">
        <authorList>
            <consortium name="ELIXIR-Norway"/>
        </authorList>
    </citation>
    <scope>NUCLEOTIDE SEQUENCE</scope>
</reference>
<organism evidence="1 2">
    <name type="scientific">Rangifer tarandus platyrhynchus</name>
    <name type="common">Svalbard reindeer</name>
    <dbReference type="NCBI Taxonomy" id="3082113"/>
    <lineage>
        <taxon>Eukaryota</taxon>
        <taxon>Metazoa</taxon>
        <taxon>Chordata</taxon>
        <taxon>Craniata</taxon>
        <taxon>Vertebrata</taxon>
        <taxon>Euteleostomi</taxon>
        <taxon>Mammalia</taxon>
        <taxon>Eutheria</taxon>
        <taxon>Laurasiatheria</taxon>
        <taxon>Artiodactyla</taxon>
        <taxon>Ruminantia</taxon>
        <taxon>Pecora</taxon>
        <taxon>Cervidae</taxon>
        <taxon>Odocoileinae</taxon>
        <taxon>Rangifer</taxon>
    </lineage>
</organism>
<dbReference type="EMBL" id="OX596093">
    <property type="protein sequence ID" value="CAN0567642.1"/>
    <property type="molecule type" value="Genomic_DNA"/>
</dbReference>
<protein>
    <submittedName>
        <fullName evidence="1">Uncharacterized protein</fullName>
    </submittedName>
</protein>
<sequence>MRFPAKIVWLVLWTVCVAEDCREPPPRKETEILSGSWNEQTYQEGTQATYKCRPGYRTLGSIVMVCRGGKWVSLHPSRICRKKPCAHPGDTPFGSFHLAEGTQFEYGAKVVYTCDEGYQMLGEMNFRECDTNGWTNDIPICEVVKCLPVTEPENGKIFSGALEPDQEYTYGQVVQFECNSGYMLDGPKQIHCSAGGVWSAETPKCVEISCKPPVILNGQVVLPKATYKANERVQYRCAPGFEYGERGDTVCTKFGWTPAPACKEIICDPPRIPNGVYRPELSKYRGQDKITYECKKGFIPEIHGNVATCTRDGWAPAPRCTWKPCNYPVIKHGRLYYSYRGYFPARVNQQIVYNCDQPFVAPSQRYWDYLTCTAEGWSPEEPCLRQCIFNYLENGHTPRREEKYLQGKTVRVHCYDGHSLENNQNTMTCTENGWSPSPRCIRVKTCSKYDVRIENGFLSESAFTYPLNKQTEYKCKPGYVTADGKTSGLITCLQNGWSAQPVCIKSCDRPIFEKARAKSDGTWFRVNDRLDYECLDGYENRDGHTAGSIVCGQDGWSDKAACYERECSIPEMDTYLNAYPRKETFKVGDVLKFSCSHGRIMVGADSVQCYHFGWSPKLPTCKGKVKPCAPPPQLLNGEGKEIHKEEYAHNEVVEYACNPRFLMKGSHKIQCVDGEWTALPVCIEEEHTCGDIPDIDHGDAKPSVPPYHRGDSVEFSCREAFTMIGPRFITCISGEWTQPPQCIATDELKKCKGSKLFLHNGELAHKIEYDHNTNKSYQCRGKSELKHSICINGKWDPKVTCKEEAQIQQCPPPPQIPNARDMTTTVKYQDGDKISILCKENYLIQDAEEIVCKDGRWQSIPRCIEKIGCSQPPQIDHGTISSSSSAEERREIHEQRLYAHGTNLSYTCEEGFEISEHNVIICQMGKWSSPPQCVGLPCGHPPYILNGVLSHKKDSYQYGEEVTYDCDEGFGTDGPASMRCLGGKWSRPQDCISTNCVNLPTFDDAVLIDQEKDFYSSGEQVAFKCLSYYQLDGSNTIQCMKSKWIGRPACRDVSCVNPPQVENAIIQNQKSRYQSGEKARYECIGNYDLFGGIDVVCLNGTWTKPPQCKDPQGKCGPPPPIDNGDITSLLQSVYPSGMIVEYRCQAYYELRGNRNVVCRSGEWSEIPKCLVKPCNYPVIKHGQLYYSYRGYFPAHVNQKFSYYCDQYFVPPSQYSWDYLTCTAEGWSPEEPCLRECIFKNLENGQTPSSERKVLQGETVSVRCDHGHSLENNQNTMTCTENGWSPPPRCIRVKTCSKYDISIENGFLSESAFTYSLNKQTGYKCKPGYVTADGKTSGLITCLQNGWSTQPVCIKSCDRPVFEKARAKSDGTWFRLNDRLDYECLDGYENRDGRTAGSIVCGQDGWSDKAACYERECSVPEIDTYLDAHPRKETFKVGDVLKFSCSQGRIMVGADSVQCYHFGWSPKPPTCKVRKVKPCAPPPQLLNGKGKEIHKEEYAHNEVVEYACNPRFLMKGSHKIQCVDGEWTALPVCIEEERTCGDIPDLDHGDVKPSVPPYQHGDSVEFSCREAFTMIGPRFITCISGQWTQTPQCIATDELKKCKGSILFPTEGKPSYKTEYDHNTNKSYQCRGKSELKHSICIHREWDPKVTCKEAQIQQCPPPPQIPNARDMTTTVKYQDGEKISILCKENYLIQDAEDIVCKDGRWQSIPRCTEKIGCSQPPQIDHGTIKSSSSAEERREIHEQGLYAHGTKLSYTCEEGFEISANDVIICHMGKWSSPPHCVGLPCGHPPYILNGVVSHKKDSYQYGEEVTYDCDEGFGTDGPASVRCLGGKWSRPHDCISTNCVNLPTFDDAVLIDQEKDFYRSGEQVAFKCLSYYQLDGSNTIQCVKSKWIGRPACRDVSCVNPPQVENAVIQNQKSRYQTGEKAHYECIGNYDLFGETDVVCLNGTWTKPPQCKDPQGKCGPPPPIDNGDITSLLQSVYPSGMIVEYRCQAYYELRGNRNVVCWSGEWSEPPKCLGKPCNYPVIKHGRLSYSYRGYFPARVNQQFVYYCDQYFVPPSQYSWDYLTCTAEGWSPEEPCLRQCIFNYLENGRNPRREEKYLQGETVRVHCYDGYSLENNQNTMTCTENGWSPPARCIRVKTCSKNNVRIENGFLSESAFTYPLNKQTEYKCKPGYVTADGKTSGLITCLQNGWSAQPVCIKSCDRPVFEKARAKSDGTWFRLNDRLDYVCLDGYENRDGRTAGSIVCGQDGWSDKAACYEKECSIPEMDTYLDAYPRKETFKVGDVLKFSCSQGHILVGADSVQCYHFGWSPKLPTCKGNVKSCAPPPQLLNGKGKEIHKEEYAHNEVVEYACNPRFLMKGSHKIQCVDGEWTALPVCIEEERTCGDIPDLDHGDVKPSVPPYQHGDSVEFSCRAAFTMIGPRFITCISGEWTQPPQCIATDELKKCKGSKLFLPNGELAHKIEYDHNTNKSYQCRGKSKLKHSICINGKWDPKVTCKEEAQIQPCPPPPQIPNARDMTTTVKYQDGEKISILCKENYLIQDAEEIVCKDGRWQSIPRCIGKPCNYPVIIHGRLHYSHRGYFPARVNQQFVYYCDQHFVAPSQRSWDYLTCTAEGWSPEEPCLRQCIFNYLENGHTPRREEKYLQGETVRVHCYDGHSLENNQNTMTCTENGWSPPPRCIRVKTCSKYKVRIENGFLSESAFTYPLNKQTEYKCKPGYVTADGKTSGLITCLQNGWSVQPVCISK</sequence>
<reference evidence="1" key="2">
    <citation type="submission" date="2025-03" db="EMBL/GenBank/DDBJ databases">
        <authorList>
            <consortium name="ELIXIR-Norway"/>
            <consortium name="Elixir Norway"/>
        </authorList>
    </citation>
    <scope>NUCLEOTIDE SEQUENCE</scope>
</reference>
<evidence type="ECO:0000313" key="2">
    <source>
        <dbReference type="Proteomes" id="UP001162501"/>
    </source>
</evidence>